<reference evidence="1 2" key="1">
    <citation type="submission" date="2019-10" db="EMBL/GenBank/DDBJ databases">
        <authorList>
            <person name="Wang R."/>
        </authorList>
    </citation>
    <scope>NUCLEOTIDE SEQUENCE [LARGE SCALE GENOMIC DNA]</scope>
    <source>
        <strain evidence="1 2">ATCC 19377</strain>
    </source>
</reference>
<dbReference type="AlphaFoldDB" id="A0A5P9XUV3"/>
<name>A0A5P9XUV3_ACITH</name>
<dbReference type="Proteomes" id="UP000363590">
    <property type="component" value="Chromosome"/>
</dbReference>
<dbReference type="KEGG" id="atx:GCD22_03480"/>
<evidence type="ECO:0000313" key="2">
    <source>
        <dbReference type="Proteomes" id="UP000363590"/>
    </source>
</evidence>
<organism evidence="1 2">
    <name type="scientific">Acidithiobacillus thiooxidans ATCC 19377</name>
    <dbReference type="NCBI Taxonomy" id="637390"/>
    <lineage>
        <taxon>Bacteria</taxon>
        <taxon>Pseudomonadati</taxon>
        <taxon>Pseudomonadota</taxon>
        <taxon>Acidithiobacillia</taxon>
        <taxon>Acidithiobacillales</taxon>
        <taxon>Acidithiobacillaceae</taxon>
        <taxon>Acidithiobacillus</taxon>
    </lineage>
</organism>
<sequence length="57" mass="6654">MQHCVVIVADILVFWKPVHHEHDLPALWWSEVVHYYGAVVALSGLRPLLWMMCGHFD</sequence>
<dbReference type="EMBL" id="CP045571">
    <property type="protein sequence ID" value="QFX97538.1"/>
    <property type="molecule type" value="Genomic_DNA"/>
</dbReference>
<protein>
    <submittedName>
        <fullName evidence="1">Uncharacterized protein</fullName>
    </submittedName>
</protein>
<proteinExistence type="predicted"/>
<evidence type="ECO:0000313" key="1">
    <source>
        <dbReference type="EMBL" id="QFX97538.1"/>
    </source>
</evidence>
<gene>
    <name evidence="1" type="ORF">GCD22_03480</name>
</gene>
<accession>A0A5P9XUV3</accession>